<keyword evidence="3" id="KW-0378">Hydrolase</keyword>
<dbReference type="GO" id="GO:0004180">
    <property type="term" value="F:carboxypeptidase activity"/>
    <property type="evidence" value="ECO:0007669"/>
    <property type="project" value="UniProtKB-KW"/>
</dbReference>
<dbReference type="InterPro" id="IPR012338">
    <property type="entry name" value="Beta-lactam/transpept-like"/>
</dbReference>
<gene>
    <name evidence="9" type="ORF">G5A70_11100</name>
</gene>
<evidence type="ECO:0000256" key="6">
    <source>
        <dbReference type="ARBA" id="ARBA00023316"/>
    </source>
</evidence>
<dbReference type="Proteomes" id="UP000822142">
    <property type="component" value="Unassembled WGS sequence"/>
</dbReference>
<evidence type="ECO:0000256" key="3">
    <source>
        <dbReference type="ARBA" id="ARBA00022801"/>
    </source>
</evidence>
<dbReference type="PANTHER" id="PTHR21581">
    <property type="entry name" value="D-ALANYL-D-ALANINE CARBOXYPEPTIDASE"/>
    <property type="match status" value="1"/>
</dbReference>
<dbReference type="RefSeq" id="WP_173749711.1">
    <property type="nucleotide sequence ID" value="NZ_JAAITA010000015.1"/>
</dbReference>
<reference evidence="9 10" key="1">
    <citation type="journal article" date="2020" name="Cell Host Microbe">
        <title>Functional and Genomic Variation between Human-Derived Isolates of Lachnospiraceae Reveals Inter- and Intra-Species Diversity.</title>
        <authorList>
            <person name="Sorbara M.T."/>
            <person name="Littmann E.R."/>
            <person name="Fontana E."/>
            <person name="Moody T.U."/>
            <person name="Kohout C.E."/>
            <person name="Gjonbalaj M."/>
            <person name="Eaton V."/>
            <person name="Seok R."/>
            <person name="Leiner I.M."/>
            <person name="Pamer E.G."/>
        </authorList>
    </citation>
    <scope>NUCLEOTIDE SEQUENCE [LARGE SCALE GENOMIC DNA]</scope>
    <source>
        <strain evidence="9 10">MSK.15.26</strain>
    </source>
</reference>
<evidence type="ECO:0000256" key="5">
    <source>
        <dbReference type="ARBA" id="ARBA00022984"/>
    </source>
</evidence>
<dbReference type="PRINTS" id="PR00725">
    <property type="entry name" value="DADACBPTASE1"/>
</dbReference>
<feature type="domain" description="Peptidase S11 D-alanyl-D-alanine carboxypeptidase A N-terminal" evidence="8">
    <location>
        <begin position="57"/>
        <end position="290"/>
    </location>
</feature>
<proteinExistence type="inferred from homology"/>
<keyword evidence="10" id="KW-1185">Reference proteome</keyword>
<keyword evidence="4" id="KW-0133">Cell shape</keyword>
<dbReference type="Gene3D" id="3.40.710.10">
    <property type="entry name" value="DD-peptidase/beta-lactamase superfamily"/>
    <property type="match status" value="1"/>
</dbReference>
<dbReference type="SUPFAM" id="SSF56601">
    <property type="entry name" value="beta-lactamase/transpeptidase-like"/>
    <property type="match status" value="1"/>
</dbReference>
<comment type="caution">
    <text evidence="9">The sequence shown here is derived from an EMBL/GenBank/DDBJ whole genome shotgun (WGS) entry which is preliminary data.</text>
</comment>
<dbReference type="InterPro" id="IPR001967">
    <property type="entry name" value="Peptidase_S11_N"/>
</dbReference>
<dbReference type="PANTHER" id="PTHR21581:SF6">
    <property type="entry name" value="TRAFFICKING PROTEIN PARTICLE COMPLEX SUBUNIT 12"/>
    <property type="match status" value="1"/>
</dbReference>
<keyword evidence="5" id="KW-0573">Peptidoglycan synthesis</keyword>
<organism evidence="9 10">
    <name type="scientific">Blautia hansenii</name>
    <name type="common">Ruminococcus hansenii</name>
    <dbReference type="NCBI Taxonomy" id="1322"/>
    <lineage>
        <taxon>Bacteria</taxon>
        <taxon>Bacillati</taxon>
        <taxon>Bacillota</taxon>
        <taxon>Clostridia</taxon>
        <taxon>Lachnospirales</taxon>
        <taxon>Lachnospiraceae</taxon>
        <taxon>Blautia</taxon>
    </lineage>
</organism>
<evidence type="ECO:0000313" key="9">
    <source>
        <dbReference type="EMBL" id="NSJ86706.1"/>
    </source>
</evidence>
<evidence type="ECO:0000256" key="7">
    <source>
        <dbReference type="RuleBase" id="RU004016"/>
    </source>
</evidence>
<evidence type="ECO:0000259" key="8">
    <source>
        <dbReference type="Pfam" id="PF00768"/>
    </source>
</evidence>
<protein>
    <submittedName>
        <fullName evidence="9">D-alanyl-D-alanine carboxypeptidase</fullName>
    </submittedName>
</protein>
<evidence type="ECO:0000256" key="4">
    <source>
        <dbReference type="ARBA" id="ARBA00022960"/>
    </source>
</evidence>
<keyword evidence="2" id="KW-0732">Signal</keyword>
<keyword evidence="6" id="KW-0961">Cell wall biogenesis/degradation</keyword>
<comment type="similarity">
    <text evidence="1 7">Belongs to the peptidase S11 family.</text>
</comment>
<sequence length="316" mass="34742">MSKRRRRKRRKHMLMGFILFLTVTYGLLALGTWAVGNLLQKNRETEQGVLSETLNLQKLSSKAAVLTDLSTGKILAEKKGDERIYPASLTKIMTVVLAMEKLDNLDDTTVLDGDMFRELYAQGASMAGFAPQDQVSYRDLLYGALLPLGAECCEALARVCDGSEEAFVKEMNQKAKKLGMKHTNFKNVTGLHDKDHYTTAEDLSLLLEYALKNQEFYEIFTAKSHSMAPTASHPEGFTVYSTMRQEMEQNGISEPGILGGKTGYTSEAGLCLGSLLSLGGKEYILITADAPGSHETEPSHILDAAEVCRQLSLIGS</sequence>
<evidence type="ECO:0000256" key="2">
    <source>
        <dbReference type="ARBA" id="ARBA00022729"/>
    </source>
</evidence>
<dbReference type="InterPro" id="IPR018044">
    <property type="entry name" value="Peptidase_S11"/>
</dbReference>
<accession>A0ABX2IC60</accession>
<dbReference type="Pfam" id="PF00768">
    <property type="entry name" value="Peptidase_S11"/>
    <property type="match status" value="1"/>
</dbReference>
<evidence type="ECO:0000256" key="1">
    <source>
        <dbReference type="ARBA" id="ARBA00007164"/>
    </source>
</evidence>
<keyword evidence="9" id="KW-0645">Protease</keyword>
<dbReference type="EMBL" id="JAAITA010000015">
    <property type="protein sequence ID" value="NSJ86706.1"/>
    <property type="molecule type" value="Genomic_DNA"/>
</dbReference>
<keyword evidence="9" id="KW-0121">Carboxypeptidase</keyword>
<name>A0ABX2IC60_BLAHA</name>
<evidence type="ECO:0000313" key="10">
    <source>
        <dbReference type="Proteomes" id="UP000822142"/>
    </source>
</evidence>